<dbReference type="Ensembl" id="ENSACAT00000013557.3">
    <property type="protein sequence ID" value="ENSACAP00000013289.3"/>
    <property type="gene ID" value="ENSACAG00000013505.3"/>
</dbReference>
<reference evidence="3" key="2">
    <citation type="submission" date="2025-08" db="UniProtKB">
        <authorList>
            <consortium name="Ensembl"/>
        </authorList>
    </citation>
    <scope>IDENTIFICATION</scope>
</reference>
<reference evidence="3" key="3">
    <citation type="submission" date="2025-09" db="UniProtKB">
        <authorList>
            <consortium name="Ensembl"/>
        </authorList>
    </citation>
    <scope>IDENTIFICATION</scope>
</reference>
<protein>
    <recommendedName>
        <fullName evidence="2">Alpha-carbonic anhydrase domain-containing protein</fullName>
    </recommendedName>
</protein>
<dbReference type="GO" id="GO:0004089">
    <property type="term" value="F:carbonate dehydratase activity"/>
    <property type="evidence" value="ECO:0007669"/>
    <property type="project" value="InterPro"/>
</dbReference>
<reference evidence="3" key="1">
    <citation type="submission" date="2009-12" db="EMBL/GenBank/DDBJ databases">
        <title>The Genome Sequence of Anolis carolinensis (Green Anole Lizard).</title>
        <authorList>
            <consortium name="The Genome Sequencing Platform"/>
            <person name="Di Palma F."/>
            <person name="Alfoldi J."/>
            <person name="Heiman D."/>
            <person name="Young S."/>
            <person name="Grabherr M."/>
            <person name="Johnson J."/>
            <person name="Lander E.S."/>
            <person name="Lindblad-Toh K."/>
        </authorList>
    </citation>
    <scope>NUCLEOTIDE SEQUENCE [LARGE SCALE GENOMIC DNA]</scope>
    <source>
        <strain evidence="3">JBL SC #1</strain>
    </source>
</reference>
<sequence>MEYPLMYIHVCVRSTHRISRLKPDQEAMRSCLAHLAFLIFSSFPVHPLWQSPITIPGGSRQSPINIQWRDSLFDPRLEPLEVRYDPATCLHIWNNGYSFLVEFEDTSDKSIITGGPLENNYRLKQFHFHWGAINEWGSEHTIDCKVFPAELYWNTFSCEPYRERKWDINQHNNNNTVIIIIYIYKNVMCIIRIELTTKPLGQITPNLATILITF</sequence>
<comment type="similarity">
    <text evidence="1">Belongs to the alpha-carbonic anhydrase family.</text>
</comment>
<dbReference type="InterPro" id="IPR036398">
    <property type="entry name" value="CA_dom_sf"/>
</dbReference>
<dbReference type="InterPro" id="IPR023561">
    <property type="entry name" value="Carbonic_anhydrase_a-class"/>
</dbReference>
<keyword evidence="4" id="KW-1185">Reference proteome</keyword>
<dbReference type="Pfam" id="PF00194">
    <property type="entry name" value="Carb_anhydrase"/>
    <property type="match status" value="1"/>
</dbReference>
<evidence type="ECO:0000313" key="4">
    <source>
        <dbReference type="Proteomes" id="UP000001646"/>
    </source>
</evidence>
<dbReference type="InterPro" id="IPR001148">
    <property type="entry name" value="CA_dom"/>
</dbReference>
<evidence type="ECO:0000259" key="2">
    <source>
        <dbReference type="PROSITE" id="PS51144"/>
    </source>
</evidence>
<evidence type="ECO:0000256" key="1">
    <source>
        <dbReference type="ARBA" id="ARBA00010718"/>
    </source>
</evidence>
<dbReference type="InParanoid" id="H9GJZ2"/>
<dbReference type="PANTHER" id="PTHR18952:SF25">
    <property type="entry name" value="CARBONIC ANHYDRASE 5B, MITOCHONDRIAL-RELATED"/>
    <property type="match status" value="1"/>
</dbReference>
<dbReference type="PROSITE" id="PS51144">
    <property type="entry name" value="ALPHA_CA_2"/>
    <property type="match status" value="1"/>
</dbReference>
<name>H9GJZ2_ANOCA</name>
<dbReference type="Proteomes" id="UP000001646">
    <property type="component" value="Unplaced"/>
</dbReference>
<evidence type="ECO:0000313" key="3">
    <source>
        <dbReference type="Ensembl" id="ENSACAP00000013289.3"/>
    </source>
</evidence>
<proteinExistence type="inferred from homology"/>
<dbReference type="eggNOG" id="KOG0382">
    <property type="taxonomic scope" value="Eukaryota"/>
</dbReference>
<organism evidence="3 4">
    <name type="scientific">Anolis carolinensis</name>
    <name type="common">Green anole</name>
    <name type="synonym">American chameleon</name>
    <dbReference type="NCBI Taxonomy" id="28377"/>
    <lineage>
        <taxon>Eukaryota</taxon>
        <taxon>Metazoa</taxon>
        <taxon>Chordata</taxon>
        <taxon>Craniata</taxon>
        <taxon>Vertebrata</taxon>
        <taxon>Euteleostomi</taxon>
        <taxon>Lepidosauria</taxon>
        <taxon>Squamata</taxon>
        <taxon>Bifurcata</taxon>
        <taxon>Unidentata</taxon>
        <taxon>Episquamata</taxon>
        <taxon>Toxicofera</taxon>
        <taxon>Iguania</taxon>
        <taxon>Dactyloidae</taxon>
        <taxon>Anolis</taxon>
    </lineage>
</organism>
<dbReference type="SUPFAM" id="SSF51069">
    <property type="entry name" value="Carbonic anhydrase"/>
    <property type="match status" value="1"/>
</dbReference>
<dbReference type="PANTHER" id="PTHR18952">
    <property type="entry name" value="CARBONIC ANHYDRASE"/>
    <property type="match status" value="1"/>
</dbReference>
<feature type="domain" description="Alpha-carbonic anhydrase" evidence="2">
    <location>
        <begin position="41"/>
        <end position="214"/>
    </location>
</feature>
<dbReference type="GeneTree" id="ENSGT00940000156978"/>
<dbReference type="GO" id="GO:0008270">
    <property type="term" value="F:zinc ion binding"/>
    <property type="evidence" value="ECO:0007669"/>
    <property type="project" value="InterPro"/>
</dbReference>
<dbReference type="HOGENOM" id="CLU_163463_0_0_1"/>
<dbReference type="Bgee" id="ENSACAG00000013505">
    <property type="expression patterns" value="Expressed in lung and 14 other cell types or tissues"/>
</dbReference>
<dbReference type="SMART" id="SM01057">
    <property type="entry name" value="Carb_anhydrase"/>
    <property type="match status" value="1"/>
</dbReference>
<dbReference type="Gene3D" id="3.10.200.10">
    <property type="entry name" value="Alpha carbonic anhydrase"/>
    <property type="match status" value="1"/>
</dbReference>
<dbReference type="STRING" id="28377.ENSACAP00000013289"/>
<dbReference type="AlphaFoldDB" id="H9GJZ2"/>
<accession>H9GJZ2</accession>